<keyword evidence="4" id="KW-1185">Reference proteome</keyword>
<dbReference type="Gene3D" id="3.90.830.10">
    <property type="entry name" value="Syntaxin Binding Protein 1, Chain A, domain 2"/>
    <property type="match status" value="1"/>
</dbReference>
<organism evidence="3 4">
    <name type="scientific">Fistulifera solaris</name>
    <name type="common">Oleaginous diatom</name>
    <dbReference type="NCBI Taxonomy" id="1519565"/>
    <lineage>
        <taxon>Eukaryota</taxon>
        <taxon>Sar</taxon>
        <taxon>Stramenopiles</taxon>
        <taxon>Ochrophyta</taxon>
        <taxon>Bacillariophyta</taxon>
        <taxon>Bacillariophyceae</taxon>
        <taxon>Bacillariophycidae</taxon>
        <taxon>Naviculales</taxon>
        <taxon>Naviculaceae</taxon>
        <taxon>Fistulifera</taxon>
    </lineage>
</organism>
<dbReference type="InterPro" id="IPR043154">
    <property type="entry name" value="Sec-1-like_dom1"/>
</dbReference>
<comment type="similarity">
    <text evidence="1">Belongs to the STXBP/unc-18/SEC1 family.</text>
</comment>
<dbReference type="SUPFAM" id="SSF56815">
    <property type="entry name" value="Sec1/munc18-like (SM) proteins"/>
    <property type="match status" value="1"/>
</dbReference>
<dbReference type="InterPro" id="IPR001619">
    <property type="entry name" value="Sec1-like"/>
</dbReference>
<feature type="compositionally biased region" description="Basic and acidic residues" evidence="2">
    <location>
        <begin position="569"/>
        <end position="580"/>
    </location>
</feature>
<dbReference type="EMBL" id="BDSP01000177">
    <property type="protein sequence ID" value="GAX22027.1"/>
    <property type="molecule type" value="Genomic_DNA"/>
</dbReference>
<dbReference type="Gene3D" id="3.40.50.1910">
    <property type="match status" value="1"/>
</dbReference>
<evidence type="ECO:0000313" key="4">
    <source>
        <dbReference type="Proteomes" id="UP000198406"/>
    </source>
</evidence>
<feature type="region of interest" description="Disordered" evidence="2">
    <location>
        <begin position="550"/>
        <end position="600"/>
    </location>
</feature>
<feature type="compositionally biased region" description="Low complexity" evidence="2">
    <location>
        <begin position="587"/>
        <end position="600"/>
    </location>
</feature>
<dbReference type="PIRSF" id="PIRSF005715">
    <property type="entry name" value="VPS45_Sec1"/>
    <property type="match status" value="1"/>
</dbReference>
<dbReference type="Gene3D" id="1.25.40.60">
    <property type="match status" value="1"/>
</dbReference>
<evidence type="ECO:0000313" key="3">
    <source>
        <dbReference type="EMBL" id="GAX22027.1"/>
    </source>
</evidence>
<gene>
    <name evidence="3" type="ORF">FisN_6Hh274</name>
</gene>
<dbReference type="Proteomes" id="UP000198406">
    <property type="component" value="Unassembled WGS sequence"/>
</dbReference>
<comment type="caution">
    <text evidence="3">The sequence shown here is derived from an EMBL/GenBank/DDBJ whole genome shotgun (WGS) entry which is preliminary data.</text>
</comment>
<name>A0A1Z5K703_FISSO</name>
<dbReference type="PANTHER" id="PTHR11679">
    <property type="entry name" value="VESICLE PROTEIN SORTING-ASSOCIATED"/>
    <property type="match status" value="1"/>
</dbReference>
<dbReference type="GO" id="GO:0016192">
    <property type="term" value="P:vesicle-mediated transport"/>
    <property type="evidence" value="ECO:0007669"/>
    <property type="project" value="InterPro"/>
</dbReference>
<accession>A0A1Z5K703</accession>
<evidence type="ECO:0000256" key="2">
    <source>
        <dbReference type="SAM" id="MobiDB-lite"/>
    </source>
</evidence>
<dbReference type="Pfam" id="PF00995">
    <property type="entry name" value="Sec1"/>
    <property type="match status" value="1"/>
</dbReference>
<protein>
    <submittedName>
        <fullName evidence="3">Syntaxin-binding protein 1</fullName>
    </submittedName>
</protein>
<dbReference type="FunCoup" id="A0A1Z5K703">
    <property type="interactions" value="445"/>
</dbReference>
<dbReference type="InterPro" id="IPR043127">
    <property type="entry name" value="Sec-1-like_dom3a"/>
</dbReference>
<dbReference type="InterPro" id="IPR036045">
    <property type="entry name" value="Sec1-like_sf"/>
</dbReference>
<feature type="compositionally biased region" description="Low complexity" evidence="2">
    <location>
        <begin position="558"/>
        <end position="568"/>
    </location>
</feature>
<reference evidence="3 4" key="1">
    <citation type="journal article" date="2015" name="Plant Cell">
        <title>Oil accumulation by the oleaginous diatom Fistulifera solaris as revealed by the genome and transcriptome.</title>
        <authorList>
            <person name="Tanaka T."/>
            <person name="Maeda Y."/>
            <person name="Veluchamy A."/>
            <person name="Tanaka M."/>
            <person name="Abida H."/>
            <person name="Marechal E."/>
            <person name="Bowler C."/>
            <person name="Muto M."/>
            <person name="Sunaga Y."/>
            <person name="Tanaka M."/>
            <person name="Yoshino T."/>
            <person name="Taniguchi T."/>
            <person name="Fukuda Y."/>
            <person name="Nemoto M."/>
            <person name="Matsumoto M."/>
            <person name="Wong P.S."/>
            <person name="Aburatani S."/>
            <person name="Fujibuchi W."/>
        </authorList>
    </citation>
    <scope>NUCLEOTIDE SEQUENCE [LARGE SCALE GENOMIC DNA]</scope>
    <source>
        <strain evidence="3 4">JPCC DA0580</strain>
    </source>
</reference>
<dbReference type="InParanoid" id="A0A1Z5K703"/>
<dbReference type="OrthoDB" id="2228at2759"/>
<evidence type="ECO:0000256" key="1">
    <source>
        <dbReference type="ARBA" id="ARBA00009884"/>
    </source>
</evidence>
<dbReference type="Gene3D" id="3.40.50.2060">
    <property type="match status" value="1"/>
</dbReference>
<dbReference type="InterPro" id="IPR027482">
    <property type="entry name" value="Sec1-like_dom2"/>
</dbReference>
<proteinExistence type="inferred from homology"/>
<sequence>MSSARPRRTRKPVEVSETAKEVVTLGLRSLVQERILEDVFVSASNKYPGWKVLILDDLSMRVISSAVGMYDIMERKITIVESLNKKRAPFPDMGAVYVLEPSSDSISKLLQDFEKGKVLYGNAVFLYFLGRLPDNLLDQIKGCKQLLKRLKALSEINIDFLAKEERAFSFDMRDCFGSFYLRKAANAEVRKIADRLVTVCGTLNEYPHIRYKQSSTMSSSLAHIFHRKMDDFVAQNPNWWYHGGPKKGAGAAKERGTLLLLDRADDALTPLMHDFYYQSMVRDLLPMDGDRITFKDESVDDPNKTEDKDVLLDEKDKLWVEIRGFHIAQVIHTLSERIREMVNSSAGSAFGGKSKGDMTLAQMAAAMKALPEYKEVMSKLTQHMHIAHECMDALKKDKLMDLANLEQTLATGTDEDGNAPKLPDLIDAAEDLIMNMKNVKDRLRLILIITISQGGLRQQDRRRLMNAAELTRKDMRTLNSLEVLGLSLFASPAEKKGGLASLFGRGSSAGEDDEEYAATRYKPRIKAVLESLANGTLSLEEYPSVMPMPESAAAASKRGSTARGAATRRGVESARKKSDTSSRWNKSSGSDRGSASSGTSAAFGGGRCIVFMLGGLAYSEIRVAREVMKSESTEIIIGSTAFVSPKEYMNELESLGEDVDE</sequence>
<dbReference type="AlphaFoldDB" id="A0A1Z5K703"/>